<keyword evidence="12" id="KW-0170">Cobalt</keyword>
<keyword evidence="4 13" id="KW-0813">Transport</keyword>
<dbReference type="InterPro" id="IPR051224">
    <property type="entry name" value="NiCoT_RcnA"/>
</dbReference>
<evidence type="ECO:0000313" key="14">
    <source>
        <dbReference type="EMBL" id="SES06167.1"/>
    </source>
</evidence>
<dbReference type="GO" id="GO:0046583">
    <property type="term" value="F:monoatomic cation efflux transmembrane transporter activity"/>
    <property type="evidence" value="ECO:0007669"/>
    <property type="project" value="TreeGrafter"/>
</dbReference>
<dbReference type="Proteomes" id="UP000198885">
    <property type="component" value="Unassembled WGS sequence"/>
</dbReference>
<dbReference type="PANTHER" id="PTHR40659:SF1">
    <property type="entry name" value="NICKEL_COBALT EFFLUX SYSTEM RCNA"/>
    <property type="match status" value="1"/>
</dbReference>
<sequence length="301" mass="31243">MRRLFLIVPALLVGALAWALVTGAEMRVAAWAAGWQREFQTGLAGSLRALRAGEPGAVTVFLGVCFAYGFFHAVGPGHGKILIGGYGIARRVTLLRLAAIALLSSLGQAVTAIVLVLGGLLVAGWTRQQLTATAETLMLPASTVAIGLVGLWLALRGARTLWRLSERRAGAGHDHGHDHDHAGCGHRHAPGLDEVERAGGTRDTLMLMAGVAIRPCSGAILLLVLTAYMDMLPTGIAGTVAMAVGTGALTVAVAVASVFTRESTLLSLGQDGVAMRLLPVIEVLAGIAICLISTEMLARVI</sequence>
<dbReference type="GO" id="GO:0006824">
    <property type="term" value="P:cobalt ion transport"/>
    <property type="evidence" value="ECO:0007669"/>
    <property type="project" value="UniProtKB-KW"/>
</dbReference>
<keyword evidence="5" id="KW-1003">Cell membrane</keyword>
<evidence type="ECO:0000256" key="3">
    <source>
        <dbReference type="ARBA" id="ARBA00022426"/>
    </source>
</evidence>
<proteinExistence type="inferred from homology"/>
<comment type="subcellular location">
    <subcellularLocation>
        <location evidence="2 13">Cell membrane</location>
        <topology evidence="2 13">Multi-pass membrane protein</topology>
    </subcellularLocation>
</comment>
<feature type="transmembrane region" description="Helical" evidence="13">
    <location>
        <begin position="137"/>
        <end position="155"/>
    </location>
</feature>
<organism evidence="14 15">
    <name type="scientific">Tranquillimonas rosea</name>
    <dbReference type="NCBI Taxonomy" id="641238"/>
    <lineage>
        <taxon>Bacteria</taxon>
        <taxon>Pseudomonadati</taxon>
        <taxon>Pseudomonadota</taxon>
        <taxon>Alphaproteobacteria</taxon>
        <taxon>Rhodobacterales</taxon>
        <taxon>Roseobacteraceae</taxon>
        <taxon>Tranquillimonas</taxon>
    </lineage>
</organism>
<evidence type="ECO:0000256" key="13">
    <source>
        <dbReference type="RuleBase" id="RU362101"/>
    </source>
</evidence>
<dbReference type="EMBL" id="FOGU01000005">
    <property type="protein sequence ID" value="SES06167.1"/>
    <property type="molecule type" value="Genomic_DNA"/>
</dbReference>
<name>A0A1H9UAH6_9RHOB</name>
<reference evidence="14 15" key="1">
    <citation type="submission" date="2016-10" db="EMBL/GenBank/DDBJ databases">
        <authorList>
            <person name="de Groot N.N."/>
        </authorList>
    </citation>
    <scope>NUCLEOTIDE SEQUENCE [LARGE SCALE GENOMIC DNA]</scope>
    <source>
        <strain evidence="14 15">DSM 23042</strain>
    </source>
</reference>
<keyword evidence="11 13" id="KW-0472">Membrane</keyword>
<keyword evidence="8 13" id="KW-1133">Transmembrane helix</keyword>
<dbReference type="OrthoDB" id="9812956at2"/>
<evidence type="ECO:0000256" key="2">
    <source>
        <dbReference type="ARBA" id="ARBA00004651"/>
    </source>
</evidence>
<evidence type="ECO:0000313" key="15">
    <source>
        <dbReference type="Proteomes" id="UP000198885"/>
    </source>
</evidence>
<evidence type="ECO:0000256" key="5">
    <source>
        <dbReference type="ARBA" id="ARBA00022475"/>
    </source>
</evidence>
<evidence type="ECO:0000256" key="10">
    <source>
        <dbReference type="ARBA" id="ARBA00023112"/>
    </source>
</evidence>
<dbReference type="STRING" id="641238.SAMN04490244_105133"/>
<comment type="similarity">
    <text evidence="13">Belongs to the NiCoT transporter (TC 2.A.52) family.</text>
</comment>
<evidence type="ECO:0000256" key="4">
    <source>
        <dbReference type="ARBA" id="ARBA00022448"/>
    </source>
</evidence>
<feature type="transmembrane region" description="Helical" evidence="13">
    <location>
        <begin position="235"/>
        <end position="256"/>
    </location>
</feature>
<comment type="function">
    <text evidence="1">Efflux system for nickel and cobalt.</text>
</comment>
<feature type="transmembrane region" description="Helical" evidence="13">
    <location>
        <begin position="94"/>
        <end position="125"/>
    </location>
</feature>
<dbReference type="GO" id="GO:0005886">
    <property type="term" value="C:plasma membrane"/>
    <property type="evidence" value="ECO:0007669"/>
    <property type="project" value="UniProtKB-SubCell"/>
</dbReference>
<dbReference type="GO" id="GO:0015099">
    <property type="term" value="F:nickel cation transmembrane transporter activity"/>
    <property type="evidence" value="ECO:0007669"/>
    <property type="project" value="UniProtKB-UniRule"/>
</dbReference>
<dbReference type="InterPro" id="IPR011541">
    <property type="entry name" value="Ni/Co_transpt_high_affinity"/>
</dbReference>
<evidence type="ECO:0000256" key="11">
    <source>
        <dbReference type="ARBA" id="ARBA00023136"/>
    </source>
</evidence>
<evidence type="ECO:0000256" key="12">
    <source>
        <dbReference type="ARBA" id="ARBA00023285"/>
    </source>
</evidence>
<keyword evidence="3" id="KW-0171">Cobalt transport</keyword>
<protein>
    <recommendedName>
        <fullName evidence="13">Nickel/cobalt efflux system</fullName>
    </recommendedName>
</protein>
<feature type="transmembrane region" description="Helical" evidence="13">
    <location>
        <begin position="205"/>
        <end position="229"/>
    </location>
</feature>
<keyword evidence="15" id="KW-1185">Reference proteome</keyword>
<feature type="transmembrane region" description="Helical" evidence="13">
    <location>
        <begin position="56"/>
        <end position="74"/>
    </location>
</feature>
<dbReference type="PANTHER" id="PTHR40659">
    <property type="entry name" value="NICKEL/COBALT EFFLUX SYSTEM RCNA"/>
    <property type="match status" value="1"/>
</dbReference>
<evidence type="ECO:0000256" key="8">
    <source>
        <dbReference type="ARBA" id="ARBA00022989"/>
    </source>
</evidence>
<dbReference type="AlphaFoldDB" id="A0A1H9UAH6"/>
<gene>
    <name evidence="14" type="ORF">SAMN04490244_105133</name>
</gene>
<accession>A0A1H9UAH6</accession>
<evidence type="ECO:0000256" key="9">
    <source>
        <dbReference type="ARBA" id="ARBA00023065"/>
    </source>
</evidence>
<keyword evidence="7 13" id="KW-0812">Transmembrane</keyword>
<dbReference type="GO" id="GO:0010045">
    <property type="term" value="P:response to nickel cation"/>
    <property type="evidence" value="ECO:0007669"/>
    <property type="project" value="TreeGrafter"/>
</dbReference>
<dbReference type="GO" id="GO:0032025">
    <property type="term" value="P:response to cobalt ion"/>
    <property type="evidence" value="ECO:0007669"/>
    <property type="project" value="TreeGrafter"/>
</dbReference>
<evidence type="ECO:0000256" key="7">
    <source>
        <dbReference type="ARBA" id="ARBA00022692"/>
    </source>
</evidence>
<keyword evidence="6" id="KW-0533">Nickel</keyword>
<dbReference type="Pfam" id="PF03824">
    <property type="entry name" value="NicO"/>
    <property type="match status" value="1"/>
</dbReference>
<evidence type="ECO:0000256" key="1">
    <source>
        <dbReference type="ARBA" id="ARBA00002510"/>
    </source>
</evidence>
<dbReference type="RefSeq" id="WP_092692913.1">
    <property type="nucleotide sequence ID" value="NZ_FOGU01000005.1"/>
</dbReference>
<feature type="transmembrane region" description="Helical" evidence="13">
    <location>
        <begin position="277"/>
        <end position="298"/>
    </location>
</feature>
<keyword evidence="10" id="KW-0921">Nickel transport</keyword>
<evidence type="ECO:0000256" key="6">
    <source>
        <dbReference type="ARBA" id="ARBA00022596"/>
    </source>
</evidence>
<keyword evidence="9" id="KW-0406">Ion transport</keyword>